<protein>
    <submittedName>
        <fullName evidence="1">Uncharacterized protein</fullName>
    </submittedName>
</protein>
<proteinExistence type="predicted"/>
<dbReference type="EMBL" id="LN649231">
    <property type="protein sequence ID" value="CEI69381.1"/>
    <property type="molecule type" value="Genomic_DNA"/>
</dbReference>
<organism evidence="1 2">
    <name type="scientific">Fusarium venenatum</name>
    <dbReference type="NCBI Taxonomy" id="56646"/>
    <lineage>
        <taxon>Eukaryota</taxon>
        <taxon>Fungi</taxon>
        <taxon>Dikarya</taxon>
        <taxon>Ascomycota</taxon>
        <taxon>Pezizomycotina</taxon>
        <taxon>Sordariomycetes</taxon>
        <taxon>Hypocreomycetidae</taxon>
        <taxon>Hypocreales</taxon>
        <taxon>Nectriaceae</taxon>
        <taxon>Fusarium</taxon>
    </lineage>
</organism>
<accession>A0A2L2TSU0</accession>
<evidence type="ECO:0000313" key="1">
    <source>
        <dbReference type="EMBL" id="CEI69381.1"/>
    </source>
</evidence>
<reference evidence="2" key="1">
    <citation type="submission" date="2014-10" db="EMBL/GenBank/DDBJ databases">
        <authorList>
            <person name="King R."/>
        </authorList>
    </citation>
    <scope>NUCLEOTIDE SEQUENCE [LARGE SCALE GENOMIC DNA]</scope>
    <source>
        <strain evidence="2">A3/5</strain>
    </source>
</reference>
<sequence length="101" mass="11860">MSPLKTKPWYPSLFVYKHFEPNSNMNGYPWTVEFGIRTLEDGNLEIWANDSIDTGLHCLRPIDLATSSWEAVHKTFSRMPPKLRNYVCLQISILNHHLENW</sequence>
<evidence type="ECO:0000313" key="2">
    <source>
        <dbReference type="Proteomes" id="UP000245910"/>
    </source>
</evidence>
<dbReference type="AlphaFoldDB" id="A0A2L2TSU0"/>
<name>A0A2L2TSU0_9HYPO</name>
<keyword evidence="2" id="KW-1185">Reference proteome</keyword>
<dbReference type="Proteomes" id="UP000245910">
    <property type="component" value="Chromosome III"/>
</dbReference>